<gene>
    <name evidence="6" type="ORF">M406DRAFT_71496</name>
</gene>
<name>A0A9P4Y9G4_CRYP1</name>
<feature type="region of interest" description="Disordered" evidence="4">
    <location>
        <begin position="324"/>
        <end position="351"/>
    </location>
</feature>
<dbReference type="PANTHER" id="PTHR38248">
    <property type="entry name" value="FUNK1 6"/>
    <property type="match status" value="1"/>
</dbReference>
<comment type="caution">
    <text evidence="6">The sequence shown here is derived from an EMBL/GenBank/DDBJ whole genome shotgun (WGS) entry which is preliminary data.</text>
</comment>
<reference evidence="6" key="1">
    <citation type="journal article" date="2020" name="Phytopathology">
        <title>Genome sequence of the chestnut blight fungus Cryphonectria parasitica EP155: A fundamental resource for an archetypical invasive plant pathogen.</title>
        <authorList>
            <person name="Crouch J.A."/>
            <person name="Dawe A."/>
            <person name="Aerts A."/>
            <person name="Barry K."/>
            <person name="Churchill A.C.L."/>
            <person name="Grimwood J."/>
            <person name="Hillman B."/>
            <person name="Milgroom M.G."/>
            <person name="Pangilinan J."/>
            <person name="Smith M."/>
            <person name="Salamov A."/>
            <person name="Schmutz J."/>
            <person name="Yadav J."/>
            <person name="Grigoriev I.V."/>
            <person name="Nuss D."/>
        </authorList>
    </citation>
    <scope>NUCLEOTIDE SEQUENCE</scope>
    <source>
        <strain evidence="6">EP155</strain>
    </source>
</reference>
<sequence length="525" mass="58584">MADQSLSEIRSYPIRNNLDAFRASFASLCGDRNISCTPGALDQLVKEDKRDGCPAEKVLSNVYTDIQILALDLLFAIQNHPAVCNLQLTATHSTLCRSLLNLISAVSSNNFDLDCIKCLLKTAIDVHSNDALIWDQVYAAITAALAPAAPKTPSRSIPTPVSGMPVVRSTSSFQGKEQTKKILNRALLYELNGTIFRGVKSFFEKYFEGQSWTEQCRTIYQFISARHVDGRIKMELWVFNRLGFYSSSEFDIHEKLEKFILSLAGYAFMSNQELGFDIFTECRGAKHTIIITSDVSTNEPNEQSTSPGSLTRVMQLALQESCEPRKRASVDSQDTAIAKKQRANSHSSGLRYELKPDAPGSLYDRSPDLYNNRQFGCLAISPAERDLNSFTTIPELLTALRDTIKAHQSLYLTSKILHRDISENNIIITDSYHANRFTRMLINLDLAKQSKRGFMHADGFDELLAQFPPSLTCIKPLCNRLRRILFPVSAEGKLYVGTPPEPKPLYDAVIKEFDIAISNIASLGG</sequence>
<dbReference type="EMBL" id="MU032345">
    <property type="protein sequence ID" value="KAF3768495.1"/>
    <property type="molecule type" value="Genomic_DNA"/>
</dbReference>
<comment type="catalytic activity">
    <reaction evidence="3">
        <text>L-seryl-[protein] + ATP = O-phospho-L-seryl-[protein] + ADP + H(+)</text>
        <dbReference type="Rhea" id="RHEA:17989"/>
        <dbReference type="Rhea" id="RHEA-COMP:9863"/>
        <dbReference type="Rhea" id="RHEA-COMP:11604"/>
        <dbReference type="ChEBI" id="CHEBI:15378"/>
        <dbReference type="ChEBI" id="CHEBI:29999"/>
        <dbReference type="ChEBI" id="CHEBI:30616"/>
        <dbReference type="ChEBI" id="CHEBI:83421"/>
        <dbReference type="ChEBI" id="CHEBI:456216"/>
        <dbReference type="EC" id="2.7.11.1"/>
    </reaction>
</comment>
<dbReference type="GO" id="GO:0004674">
    <property type="term" value="F:protein serine/threonine kinase activity"/>
    <property type="evidence" value="ECO:0007669"/>
    <property type="project" value="UniProtKB-EC"/>
</dbReference>
<evidence type="ECO:0000256" key="4">
    <source>
        <dbReference type="SAM" id="MobiDB-lite"/>
    </source>
</evidence>
<evidence type="ECO:0000313" key="7">
    <source>
        <dbReference type="Proteomes" id="UP000803844"/>
    </source>
</evidence>
<dbReference type="EC" id="2.7.11.1" evidence="1"/>
<evidence type="ECO:0000256" key="2">
    <source>
        <dbReference type="ARBA" id="ARBA00047899"/>
    </source>
</evidence>
<keyword evidence="7" id="KW-1185">Reference proteome</keyword>
<organism evidence="6 7">
    <name type="scientific">Cryphonectria parasitica (strain ATCC 38755 / EP155)</name>
    <dbReference type="NCBI Taxonomy" id="660469"/>
    <lineage>
        <taxon>Eukaryota</taxon>
        <taxon>Fungi</taxon>
        <taxon>Dikarya</taxon>
        <taxon>Ascomycota</taxon>
        <taxon>Pezizomycotina</taxon>
        <taxon>Sordariomycetes</taxon>
        <taxon>Sordariomycetidae</taxon>
        <taxon>Diaporthales</taxon>
        <taxon>Cryphonectriaceae</taxon>
        <taxon>Cryphonectria-Endothia species complex</taxon>
        <taxon>Cryphonectria</taxon>
    </lineage>
</organism>
<protein>
    <recommendedName>
        <fullName evidence="1">non-specific serine/threonine protein kinase</fullName>
        <ecNumber evidence="1">2.7.11.1</ecNumber>
    </recommendedName>
</protein>
<dbReference type="Pfam" id="PF17667">
    <property type="entry name" value="Pkinase_fungal"/>
    <property type="match status" value="2"/>
</dbReference>
<dbReference type="InterPro" id="IPR008266">
    <property type="entry name" value="Tyr_kinase_AS"/>
</dbReference>
<dbReference type="PROSITE" id="PS00109">
    <property type="entry name" value="PROTEIN_KINASE_TYR"/>
    <property type="match status" value="1"/>
</dbReference>
<evidence type="ECO:0000313" key="6">
    <source>
        <dbReference type="EMBL" id="KAF3768495.1"/>
    </source>
</evidence>
<dbReference type="RefSeq" id="XP_040779456.1">
    <property type="nucleotide sequence ID" value="XM_040925464.1"/>
</dbReference>
<dbReference type="PANTHER" id="PTHR38248:SF2">
    <property type="entry name" value="FUNK1 11"/>
    <property type="match status" value="1"/>
</dbReference>
<dbReference type="AlphaFoldDB" id="A0A9P4Y9G4"/>
<dbReference type="GeneID" id="63842593"/>
<evidence type="ECO:0000256" key="1">
    <source>
        <dbReference type="ARBA" id="ARBA00012513"/>
    </source>
</evidence>
<dbReference type="InterPro" id="IPR040976">
    <property type="entry name" value="Pkinase_fungal"/>
</dbReference>
<dbReference type="Proteomes" id="UP000803844">
    <property type="component" value="Unassembled WGS sequence"/>
</dbReference>
<evidence type="ECO:0000259" key="5">
    <source>
        <dbReference type="Pfam" id="PF17667"/>
    </source>
</evidence>
<proteinExistence type="predicted"/>
<feature type="domain" description="Fungal-type protein kinase" evidence="5">
    <location>
        <begin position="326"/>
        <end position="452"/>
    </location>
</feature>
<dbReference type="OrthoDB" id="5239585at2759"/>
<comment type="catalytic activity">
    <reaction evidence="2">
        <text>L-threonyl-[protein] + ATP = O-phospho-L-threonyl-[protein] + ADP + H(+)</text>
        <dbReference type="Rhea" id="RHEA:46608"/>
        <dbReference type="Rhea" id="RHEA-COMP:11060"/>
        <dbReference type="Rhea" id="RHEA-COMP:11605"/>
        <dbReference type="ChEBI" id="CHEBI:15378"/>
        <dbReference type="ChEBI" id="CHEBI:30013"/>
        <dbReference type="ChEBI" id="CHEBI:30616"/>
        <dbReference type="ChEBI" id="CHEBI:61977"/>
        <dbReference type="ChEBI" id="CHEBI:456216"/>
        <dbReference type="EC" id="2.7.11.1"/>
    </reaction>
</comment>
<accession>A0A9P4Y9G4</accession>
<evidence type="ECO:0000256" key="3">
    <source>
        <dbReference type="ARBA" id="ARBA00048679"/>
    </source>
</evidence>
<feature type="domain" description="Fungal-type protein kinase" evidence="5">
    <location>
        <begin position="232"/>
        <end position="295"/>
    </location>
</feature>